<dbReference type="PANTHER" id="PTHR23132:SF23">
    <property type="entry name" value="D-ALANINE--D-ALANINE LIGASE B"/>
    <property type="match status" value="1"/>
</dbReference>
<dbReference type="SUPFAM" id="SSF82199">
    <property type="entry name" value="SET domain"/>
    <property type="match status" value="1"/>
</dbReference>
<dbReference type="Pfam" id="PF07478">
    <property type="entry name" value="Dala_Dala_lig_C"/>
    <property type="match status" value="1"/>
</dbReference>
<evidence type="ECO:0000256" key="5">
    <source>
        <dbReference type="PROSITE-ProRule" id="PRU00409"/>
    </source>
</evidence>
<organism evidence="8 9">
    <name type="scientific">Terrimonas ginsenosidimutans</name>
    <dbReference type="NCBI Taxonomy" id="2908004"/>
    <lineage>
        <taxon>Bacteria</taxon>
        <taxon>Pseudomonadati</taxon>
        <taxon>Bacteroidota</taxon>
        <taxon>Chitinophagia</taxon>
        <taxon>Chitinophagales</taxon>
        <taxon>Chitinophagaceae</taxon>
        <taxon>Terrimonas</taxon>
    </lineage>
</organism>
<gene>
    <name evidence="8" type="ORF">LZZ85_01850</name>
</gene>
<evidence type="ECO:0000313" key="8">
    <source>
        <dbReference type="EMBL" id="MCG2612996.1"/>
    </source>
</evidence>
<proteinExistence type="inferred from homology"/>
<keyword evidence="4" id="KW-0949">S-adenosyl-L-methionine</keyword>
<protein>
    <submittedName>
        <fullName evidence="8">SET domain-containing protein-lysine N-methyltransferase</fullName>
    </submittedName>
</protein>
<keyword evidence="5" id="KW-0067">ATP-binding</keyword>
<dbReference type="Proteomes" id="UP001165367">
    <property type="component" value="Unassembled WGS sequence"/>
</dbReference>
<dbReference type="InterPro" id="IPR046341">
    <property type="entry name" value="SET_dom_sf"/>
</dbReference>
<evidence type="ECO:0000313" key="9">
    <source>
        <dbReference type="Proteomes" id="UP001165367"/>
    </source>
</evidence>
<dbReference type="Pfam" id="PF00856">
    <property type="entry name" value="SET"/>
    <property type="match status" value="1"/>
</dbReference>
<comment type="similarity">
    <text evidence="1">Belongs to the D-alanine--D-alanine ligase family.</text>
</comment>
<feature type="domain" description="ATP-grasp" evidence="7">
    <location>
        <begin position="104"/>
        <end position="308"/>
    </location>
</feature>
<dbReference type="InterPro" id="IPR003616">
    <property type="entry name" value="Post-SET_dom"/>
</dbReference>
<dbReference type="InterPro" id="IPR011095">
    <property type="entry name" value="Dala_Dala_lig_C"/>
</dbReference>
<dbReference type="PROSITE" id="PS50975">
    <property type="entry name" value="ATP_GRASP"/>
    <property type="match status" value="1"/>
</dbReference>
<dbReference type="PANTHER" id="PTHR23132">
    <property type="entry name" value="D-ALANINE--D-ALANINE LIGASE"/>
    <property type="match status" value="1"/>
</dbReference>
<feature type="domain" description="Post-SET" evidence="6">
    <location>
        <begin position="443"/>
        <end position="459"/>
    </location>
</feature>
<keyword evidence="5" id="KW-0547">Nucleotide-binding</keyword>
<dbReference type="InterPro" id="IPR001214">
    <property type="entry name" value="SET_dom"/>
</dbReference>
<name>A0ABS9KKZ7_9BACT</name>
<sequence>MKVCVLQPDYSTTGVDYKNYDPPRYLNDLLPTDEVDHVFLNKLTTYKQLKELKRKNYDVFINLCEGYLEWEVPSIDVIHSFDLLDLPYTGPTAKLYDPTKELMKYVAHCEGVRTPGYFMIEKPEDIDRVERYLTYPMFIKPSKAGDSLGIDENSVLYSKQDLLKKVVEIYNDYGPLLVEEYVDGREFTVLVAALPDGKSCRVFKPVEYVFPEGKSFKTYSLKTSELHPDCNFPCTDPVLDKELRMATERIFKGFNGVGYARLDFRVNEKNEIFFLEINFTCSVFYKDGYEGSADFILKFDEAGQKGFLDTIISEGIARHKRNRKPYTMRGNSISGFGIYAARPIRKGDVIFTGEERAQRIVTKRFVETNWNEEQKLNFRRYAYAISEEVFILWDEDPSEWAPQNHSCDANTCLDGLNVIAMRDISRNEELTLDYSQFLDDTMEPFECKCGSSCCKGVVRGVSFNSVNSREQKVQMIVPVSKS</sequence>
<evidence type="ECO:0000259" key="6">
    <source>
        <dbReference type="PROSITE" id="PS50868"/>
    </source>
</evidence>
<evidence type="ECO:0000256" key="4">
    <source>
        <dbReference type="ARBA" id="ARBA00022691"/>
    </source>
</evidence>
<reference evidence="8" key="1">
    <citation type="submission" date="2022-01" db="EMBL/GenBank/DDBJ databases">
        <authorList>
            <person name="Jo J.-H."/>
            <person name="Im W.-T."/>
        </authorList>
    </citation>
    <scope>NUCLEOTIDE SEQUENCE</scope>
    <source>
        <strain evidence="8">NA20</strain>
    </source>
</reference>
<dbReference type="InterPro" id="IPR011761">
    <property type="entry name" value="ATP-grasp"/>
</dbReference>
<evidence type="ECO:0000259" key="7">
    <source>
        <dbReference type="PROSITE" id="PS50975"/>
    </source>
</evidence>
<evidence type="ECO:0000256" key="2">
    <source>
        <dbReference type="ARBA" id="ARBA00022598"/>
    </source>
</evidence>
<keyword evidence="9" id="KW-1185">Reference proteome</keyword>
<keyword evidence="2" id="KW-0436">Ligase</keyword>
<keyword evidence="3" id="KW-0808">Transferase</keyword>
<dbReference type="Gene3D" id="3.30.470.20">
    <property type="entry name" value="ATP-grasp fold, B domain"/>
    <property type="match status" value="1"/>
</dbReference>
<dbReference type="PROSITE" id="PS50868">
    <property type="entry name" value="POST_SET"/>
    <property type="match status" value="1"/>
</dbReference>
<accession>A0ABS9KKZ7</accession>
<dbReference type="RefSeq" id="WP_237868221.1">
    <property type="nucleotide sequence ID" value="NZ_JAKLTR010000001.1"/>
</dbReference>
<dbReference type="EMBL" id="JAKLTR010000001">
    <property type="protein sequence ID" value="MCG2612996.1"/>
    <property type="molecule type" value="Genomic_DNA"/>
</dbReference>
<evidence type="ECO:0000256" key="3">
    <source>
        <dbReference type="ARBA" id="ARBA00022679"/>
    </source>
</evidence>
<dbReference type="Gene3D" id="2.170.270.10">
    <property type="entry name" value="SET domain"/>
    <property type="match status" value="1"/>
</dbReference>
<evidence type="ECO:0000256" key="1">
    <source>
        <dbReference type="ARBA" id="ARBA00010871"/>
    </source>
</evidence>
<dbReference type="SUPFAM" id="SSF56059">
    <property type="entry name" value="Glutathione synthetase ATP-binding domain-like"/>
    <property type="match status" value="1"/>
</dbReference>
<comment type="caution">
    <text evidence="8">The sequence shown here is derived from an EMBL/GenBank/DDBJ whole genome shotgun (WGS) entry which is preliminary data.</text>
</comment>